<protein>
    <submittedName>
        <fullName evidence="1">Uncharacterized protein</fullName>
    </submittedName>
</protein>
<dbReference type="Gramene" id="OE9A116849T1">
    <property type="protein sequence ID" value="OE9A116849C1"/>
    <property type="gene ID" value="OE9A116849"/>
</dbReference>
<proteinExistence type="predicted"/>
<organism evidence="1 2">
    <name type="scientific">Olea europaea subsp. europaea</name>
    <dbReference type="NCBI Taxonomy" id="158383"/>
    <lineage>
        <taxon>Eukaryota</taxon>
        <taxon>Viridiplantae</taxon>
        <taxon>Streptophyta</taxon>
        <taxon>Embryophyta</taxon>
        <taxon>Tracheophyta</taxon>
        <taxon>Spermatophyta</taxon>
        <taxon>Magnoliopsida</taxon>
        <taxon>eudicotyledons</taxon>
        <taxon>Gunneridae</taxon>
        <taxon>Pentapetalae</taxon>
        <taxon>asterids</taxon>
        <taxon>lamiids</taxon>
        <taxon>Lamiales</taxon>
        <taxon>Oleaceae</taxon>
        <taxon>Oleeae</taxon>
        <taxon>Olea</taxon>
    </lineage>
</organism>
<comment type="caution">
    <text evidence="1">The sequence shown here is derived from an EMBL/GenBank/DDBJ whole genome shotgun (WGS) entry which is preliminary data.</text>
</comment>
<dbReference type="AlphaFoldDB" id="A0A8S0Q268"/>
<dbReference type="EMBL" id="CACTIH010000320">
    <property type="protein sequence ID" value="CAA2959391.1"/>
    <property type="molecule type" value="Genomic_DNA"/>
</dbReference>
<dbReference type="Proteomes" id="UP000594638">
    <property type="component" value="Unassembled WGS sequence"/>
</dbReference>
<keyword evidence="2" id="KW-1185">Reference proteome</keyword>
<evidence type="ECO:0000313" key="1">
    <source>
        <dbReference type="EMBL" id="CAA2959391.1"/>
    </source>
</evidence>
<evidence type="ECO:0000313" key="2">
    <source>
        <dbReference type="Proteomes" id="UP000594638"/>
    </source>
</evidence>
<dbReference type="OrthoDB" id="1921870at2759"/>
<reference evidence="1 2" key="1">
    <citation type="submission" date="2019-12" db="EMBL/GenBank/DDBJ databases">
        <authorList>
            <person name="Alioto T."/>
            <person name="Alioto T."/>
            <person name="Gomez Garrido J."/>
        </authorList>
    </citation>
    <scope>NUCLEOTIDE SEQUENCE [LARGE SCALE GENOMIC DNA]</scope>
</reference>
<name>A0A8S0Q268_OLEEU</name>
<accession>A0A8S0Q268</accession>
<gene>
    <name evidence="1" type="ORF">OLEA9_A116849</name>
</gene>
<sequence length="81" mass="9776">MNKKWKDCRCRLHKKFDNMGGNGDIRLAKRNKPTSIVKQSDWDFLCDYFASDEMKRRLLYRMRLKSSFTIEIYADILKLHS</sequence>